<dbReference type="OrthoDB" id="3260393at2759"/>
<gene>
    <name evidence="2" type="ORF">BDV98DRAFT_292487</name>
</gene>
<evidence type="ECO:0000256" key="1">
    <source>
        <dbReference type="SAM" id="MobiDB-lite"/>
    </source>
</evidence>
<evidence type="ECO:0000313" key="2">
    <source>
        <dbReference type="EMBL" id="TFL05320.1"/>
    </source>
</evidence>
<reference evidence="2 3" key="1">
    <citation type="journal article" date="2019" name="Nat. Ecol. Evol.">
        <title>Megaphylogeny resolves global patterns of mushroom evolution.</title>
        <authorList>
            <person name="Varga T."/>
            <person name="Krizsan K."/>
            <person name="Foldi C."/>
            <person name="Dima B."/>
            <person name="Sanchez-Garcia M."/>
            <person name="Sanchez-Ramirez S."/>
            <person name="Szollosi G.J."/>
            <person name="Szarkandi J.G."/>
            <person name="Papp V."/>
            <person name="Albert L."/>
            <person name="Andreopoulos W."/>
            <person name="Angelini C."/>
            <person name="Antonin V."/>
            <person name="Barry K.W."/>
            <person name="Bougher N.L."/>
            <person name="Buchanan P."/>
            <person name="Buyck B."/>
            <person name="Bense V."/>
            <person name="Catcheside P."/>
            <person name="Chovatia M."/>
            <person name="Cooper J."/>
            <person name="Damon W."/>
            <person name="Desjardin D."/>
            <person name="Finy P."/>
            <person name="Geml J."/>
            <person name="Haridas S."/>
            <person name="Hughes K."/>
            <person name="Justo A."/>
            <person name="Karasinski D."/>
            <person name="Kautmanova I."/>
            <person name="Kiss B."/>
            <person name="Kocsube S."/>
            <person name="Kotiranta H."/>
            <person name="LaButti K.M."/>
            <person name="Lechner B.E."/>
            <person name="Liimatainen K."/>
            <person name="Lipzen A."/>
            <person name="Lukacs Z."/>
            <person name="Mihaltcheva S."/>
            <person name="Morgado L.N."/>
            <person name="Niskanen T."/>
            <person name="Noordeloos M.E."/>
            <person name="Ohm R.A."/>
            <person name="Ortiz-Santana B."/>
            <person name="Ovrebo C."/>
            <person name="Racz N."/>
            <person name="Riley R."/>
            <person name="Savchenko A."/>
            <person name="Shiryaev A."/>
            <person name="Soop K."/>
            <person name="Spirin V."/>
            <person name="Szebenyi C."/>
            <person name="Tomsovsky M."/>
            <person name="Tulloss R.E."/>
            <person name="Uehling J."/>
            <person name="Grigoriev I.V."/>
            <person name="Vagvolgyi C."/>
            <person name="Papp T."/>
            <person name="Martin F.M."/>
            <person name="Miettinen O."/>
            <person name="Hibbett D.S."/>
            <person name="Nagy L.G."/>
        </authorList>
    </citation>
    <scope>NUCLEOTIDE SEQUENCE [LARGE SCALE GENOMIC DNA]</scope>
    <source>
        <strain evidence="2 3">CBS 309.79</strain>
    </source>
</reference>
<name>A0A5C3QX10_9AGAR</name>
<proteinExistence type="predicted"/>
<dbReference type="STRING" id="1884261.A0A5C3QX10"/>
<feature type="compositionally biased region" description="Polar residues" evidence="1">
    <location>
        <begin position="159"/>
        <end position="177"/>
    </location>
</feature>
<dbReference type="Proteomes" id="UP000305067">
    <property type="component" value="Unassembled WGS sequence"/>
</dbReference>
<feature type="region of interest" description="Disordered" evidence="1">
    <location>
        <begin position="108"/>
        <end position="177"/>
    </location>
</feature>
<protein>
    <submittedName>
        <fullName evidence="2">Uncharacterized protein</fullName>
    </submittedName>
</protein>
<accession>A0A5C3QX10</accession>
<dbReference type="EMBL" id="ML178817">
    <property type="protein sequence ID" value="TFL05320.1"/>
    <property type="molecule type" value="Genomic_DNA"/>
</dbReference>
<dbReference type="AlphaFoldDB" id="A0A5C3QX10"/>
<organism evidence="2 3">
    <name type="scientific">Pterulicium gracile</name>
    <dbReference type="NCBI Taxonomy" id="1884261"/>
    <lineage>
        <taxon>Eukaryota</taxon>
        <taxon>Fungi</taxon>
        <taxon>Dikarya</taxon>
        <taxon>Basidiomycota</taxon>
        <taxon>Agaricomycotina</taxon>
        <taxon>Agaricomycetes</taxon>
        <taxon>Agaricomycetidae</taxon>
        <taxon>Agaricales</taxon>
        <taxon>Pleurotineae</taxon>
        <taxon>Pterulaceae</taxon>
        <taxon>Pterulicium</taxon>
    </lineage>
</organism>
<keyword evidence="3" id="KW-1185">Reference proteome</keyword>
<feature type="compositionally biased region" description="Polar residues" evidence="1">
    <location>
        <begin position="109"/>
        <end position="120"/>
    </location>
</feature>
<sequence length="274" mass="30399">MNSSYSPFFTSGFLSQTSWISDSHPTSTCQEELGPRRGSLPTDNLHPARPSPEIDDASAFYFTLQPSRDICEYRSYLSLDIAESMSLRTVSDERRCTTFSADWSFPPRTETNSVKTLTPRQSKESLRVLPSPKPAPSATLPALPQQAGPSVVRPASYSAAKSVSPSTSERQRTLSTPVPSIRTGLRAEALAKLEGRSRATFLSLDDEPEDVVLPSSHSNPLSSFLSFSPVPSPTFPKSLSSWLPLSSFMDLSWQNVERDEERWNWRSFIELGTM</sequence>
<evidence type="ECO:0000313" key="3">
    <source>
        <dbReference type="Proteomes" id="UP000305067"/>
    </source>
</evidence>
<feature type="region of interest" description="Disordered" evidence="1">
    <location>
        <begin position="23"/>
        <end position="52"/>
    </location>
</feature>